<dbReference type="EMBL" id="CM042042">
    <property type="protein sequence ID" value="KAI3703754.1"/>
    <property type="molecule type" value="Genomic_DNA"/>
</dbReference>
<reference evidence="2" key="1">
    <citation type="journal article" date="2022" name="Mol. Ecol. Resour.">
        <title>The genomes of chicory, endive, great burdock and yacon provide insights into Asteraceae palaeo-polyploidization history and plant inulin production.</title>
        <authorList>
            <person name="Fan W."/>
            <person name="Wang S."/>
            <person name="Wang H."/>
            <person name="Wang A."/>
            <person name="Jiang F."/>
            <person name="Liu H."/>
            <person name="Zhao H."/>
            <person name="Xu D."/>
            <person name="Zhang Y."/>
        </authorList>
    </citation>
    <scope>NUCLEOTIDE SEQUENCE [LARGE SCALE GENOMIC DNA]</scope>
    <source>
        <strain evidence="2">cv. Yunnan</strain>
    </source>
</reference>
<sequence>MDDNGEIETKLKSNGVYHVEDVSEKLVKNGGSAPSETVLSDEGVGSTSPADGKSHGLRKWRRIPRDLVKKTGSSFSSSENGGLTVSPAAKAMVNFGDSRVQPVFAAASVPGIRNEVGDLNGGMSVLSDDQQRNGRIGPGKKDRGFKIEKEDSNLTVGSDSRSSNFVFVQGSGNTVASKGRQSGAFAKLDEESSDDACYADKHLKSDAESDDVSLAADKKGKQEGSMDRDPLVQSVEGLHFAQVGFEREVQKWRDVGKDDSLVFDDPLHELKDAKILKLESMLNSGDVKTELEDRLMKIIQTEVEYVVIATTTKILTEGPLREIKRDNLERKNVSWQEKQDEKLETKGDLKKLQNMVCKFTSCFIIMLILLFVTIYLQFSPQNVEVVST</sequence>
<evidence type="ECO:0000313" key="1">
    <source>
        <dbReference type="EMBL" id="KAI3703754.1"/>
    </source>
</evidence>
<proteinExistence type="predicted"/>
<comment type="caution">
    <text evidence="1">The sequence shown here is derived from an EMBL/GenBank/DDBJ whole genome shotgun (WGS) entry which is preliminary data.</text>
</comment>
<protein>
    <submittedName>
        <fullName evidence="1">Uncharacterized protein</fullName>
    </submittedName>
</protein>
<keyword evidence="2" id="KW-1185">Reference proteome</keyword>
<reference evidence="1 2" key="2">
    <citation type="journal article" date="2022" name="Mol. Ecol. Resour.">
        <title>The genomes of chicory, endive, great burdock and yacon provide insights into Asteraceae paleo-polyploidization history and plant inulin production.</title>
        <authorList>
            <person name="Fan W."/>
            <person name="Wang S."/>
            <person name="Wang H."/>
            <person name="Wang A."/>
            <person name="Jiang F."/>
            <person name="Liu H."/>
            <person name="Zhao H."/>
            <person name="Xu D."/>
            <person name="Zhang Y."/>
        </authorList>
    </citation>
    <scope>NUCLEOTIDE SEQUENCE [LARGE SCALE GENOMIC DNA]</scope>
    <source>
        <strain evidence="2">cv. Yunnan</strain>
        <tissue evidence="1">Leaves</tissue>
    </source>
</reference>
<name>A0ACB9A0N2_9ASTR</name>
<evidence type="ECO:0000313" key="2">
    <source>
        <dbReference type="Proteomes" id="UP001056120"/>
    </source>
</evidence>
<dbReference type="Proteomes" id="UP001056120">
    <property type="component" value="Linkage Group LG25"/>
</dbReference>
<accession>A0ACB9A0N2</accession>
<organism evidence="1 2">
    <name type="scientific">Smallanthus sonchifolius</name>
    <dbReference type="NCBI Taxonomy" id="185202"/>
    <lineage>
        <taxon>Eukaryota</taxon>
        <taxon>Viridiplantae</taxon>
        <taxon>Streptophyta</taxon>
        <taxon>Embryophyta</taxon>
        <taxon>Tracheophyta</taxon>
        <taxon>Spermatophyta</taxon>
        <taxon>Magnoliopsida</taxon>
        <taxon>eudicotyledons</taxon>
        <taxon>Gunneridae</taxon>
        <taxon>Pentapetalae</taxon>
        <taxon>asterids</taxon>
        <taxon>campanulids</taxon>
        <taxon>Asterales</taxon>
        <taxon>Asteraceae</taxon>
        <taxon>Asteroideae</taxon>
        <taxon>Heliantheae alliance</taxon>
        <taxon>Millerieae</taxon>
        <taxon>Smallanthus</taxon>
    </lineage>
</organism>
<gene>
    <name evidence="1" type="ORF">L1987_73949</name>
</gene>